<dbReference type="AlphaFoldDB" id="A0A3B4ZJT7"/>
<sequence>IRPISNTVDIFVTGLDAASFSLLASNFGLKRSTGSRYANEGISFSSSFVSSAFSSSLLTASHIFVALGVSLVWFSTFISLCRDQPLILDFSPFGFFMTLRRGSASGRVLLASFVSSEDSAFSSLTLSSVPDSAAGTLIGGTMLVFEPSGLILVESIVFIGSFGSETAFVSVIALCSGVSTLSLPKSFLTDFRDSRSAPLSRGPLVSGAFVFGLVS</sequence>
<organism evidence="2">
    <name type="scientific">Stegastes partitus</name>
    <name type="common">bicolor damselfish</name>
    <dbReference type="NCBI Taxonomy" id="144197"/>
    <lineage>
        <taxon>Eukaryota</taxon>
        <taxon>Metazoa</taxon>
        <taxon>Chordata</taxon>
        <taxon>Craniata</taxon>
        <taxon>Vertebrata</taxon>
        <taxon>Euteleostomi</taxon>
        <taxon>Actinopterygii</taxon>
        <taxon>Neopterygii</taxon>
        <taxon>Teleostei</taxon>
        <taxon>Neoteleostei</taxon>
        <taxon>Acanthomorphata</taxon>
        <taxon>Ovalentaria</taxon>
        <taxon>Pomacentridae</taxon>
        <taxon>Stegastes</taxon>
    </lineage>
</organism>
<keyword evidence="1" id="KW-1133">Transmembrane helix</keyword>
<keyword evidence="1" id="KW-0472">Membrane</keyword>
<reference evidence="2" key="1">
    <citation type="submission" date="2023-09" db="UniProtKB">
        <authorList>
            <consortium name="Ensembl"/>
        </authorList>
    </citation>
    <scope>IDENTIFICATION</scope>
</reference>
<evidence type="ECO:0000256" key="1">
    <source>
        <dbReference type="SAM" id="Phobius"/>
    </source>
</evidence>
<keyword evidence="1" id="KW-0812">Transmembrane</keyword>
<dbReference type="Ensembl" id="ENSSPAT00000009367.1">
    <property type="protein sequence ID" value="ENSSPAP00000009203.1"/>
    <property type="gene ID" value="ENSSPAG00000007019.1"/>
</dbReference>
<evidence type="ECO:0000313" key="2">
    <source>
        <dbReference type="Ensembl" id="ENSSPAP00000009203.1"/>
    </source>
</evidence>
<proteinExistence type="predicted"/>
<dbReference type="GeneTree" id="ENSGT00940000177178"/>
<name>A0A3B4ZJT7_9TELE</name>
<protein>
    <submittedName>
        <fullName evidence="2">Uncharacterized protein</fullName>
    </submittedName>
</protein>
<feature type="transmembrane region" description="Helical" evidence="1">
    <location>
        <begin position="53"/>
        <end position="74"/>
    </location>
</feature>
<accession>A0A3B4ZJT7</accession>